<feature type="domain" description="Beta-lactamase-related" evidence="8">
    <location>
        <begin position="38"/>
        <end position="375"/>
    </location>
</feature>
<evidence type="ECO:0000256" key="2">
    <source>
        <dbReference type="ARBA" id="ARBA00007840"/>
    </source>
</evidence>
<dbReference type="PANTHER" id="PTHR46825">
    <property type="entry name" value="D-ALANYL-D-ALANINE-CARBOXYPEPTIDASE/ENDOPEPTIDASE AMPH"/>
    <property type="match status" value="1"/>
</dbReference>
<accession>A0A6M8HTY5</accession>
<evidence type="ECO:0000313" key="9">
    <source>
        <dbReference type="EMBL" id="QKE91994.1"/>
    </source>
</evidence>
<dbReference type="PANTHER" id="PTHR46825:SF8">
    <property type="entry name" value="BETA-LACTAMASE-RELATED"/>
    <property type="match status" value="1"/>
</dbReference>
<dbReference type="EC" id="3.5.2.6" evidence="3 6"/>
<feature type="signal peptide" evidence="7">
    <location>
        <begin position="1"/>
        <end position="25"/>
    </location>
</feature>
<organism evidence="9 10">
    <name type="scientific">Lichenicola cladoniae</name>
    <dbReference type="NCBI Taxonomy" id="1484109"/>
    <lineage>
        <taxon>Bacteria</taxon>
        <taxon>Pseudomonadati</taxon>
        <taxon>Pseudomonadota</taxon>
        <taxon>Alphaproteobacteria</taxon>
        <taxon>Acetobacterales</taxon>
        <taxon>Acetobacteraceae</taxon>
        <taxon>Lichenicola</taxon>
    </lineage>
</organism>
<comment type="similarity">
    <text evidence="2 6">Belongs to the class-C beta-lactamase family.</text>
</comment>
<dbReference type="Proteomes" id="UP000500767">
    <property type="component" value="Chromosome"/>
</dbReference>
<proteinExistence type="inferred from homology"/>
<evidence type="ECO:0000256" key="5">
    <source>
        <dbReference type="ARBA" id="ARBA00023251"/>
    </source>
</evidence>
<dbReference type="NCBIfam" id="NF033085">
    <property type="entry name" value="bla_class_C"/>
    <property type="match status" value="1"/>
</dbReference>
<dbReference type="SUPFAM" id="SSF56601">
    <property type="entry name" value="beta-lactamase/transpeptidase-like"/>
    <property type="match status" value="1"/>
</dbReference>
<dbReference type="Gene3D" id="3.40.710.10">
    <property type="entry name" value="DD-peptidase/beta-lactamase superfamily"/>
    <property type="match status" value="1"/>
</dbReference>
<dbReference type="InterPro" id="IPR001466">
    <property type="entry name" value="Beta-lactam-related"/>
</dbReference>
<dbReference type="InterPro" id="IPR058136">
    <property type="entry name" value="AmpC"/>
</dbReference>
<dbReference type="GO" id="GO:0008800">
    <property type="term" value="F:beta-lactamase activity"/>
    <property type="evidence" value="ECO:0007669"/>
    <property type="project" value="UniProtKB-UniRule"/>
</dbReference>
<dbReference type="InterPro" id="IPR012338">
    <property type="entry name" value="Beta-lactam/transpept-like"/>
</dbReference>
<evidence type="ECO:0000256" key="4">
    <source>
        <dbReference type="ARBA" id="ARBA00022801"/>
    </source>
</evidence>
<evidence type="ECO:0000256" key="7">
    <source>
        <dbReference type="SAM" id="SignalP"/>
    </source>
</evidence>
<evidence type="ECO:0000256" key="1">
    <source>
        <dbReference type="ARBA" id="ARBA00001526"/>
    </source>
</evidence>
<feature type="chain" id="PRO_5027021834" description="Beta-lactamase" evidence="7">
    <location>
        <begin position="26"/>
        <end position="390"/>
    </location>
</feature>
<dbReference type="PROSITE" id="PS00336">
    <property type="entry name" value="BETA_LACTAMASE_C"/>
    <property type="match status" value="1"/>
</dbReference>
<name>A0A6M8HTY5_9PROT</name>
<evidence type="ECO:0000313" key="10">
    <source>
        <dbReference type="Proteomes" id="UP000500767"/>
    </source>
</evidence>
<dbReference type="KEGG" id="lck:HN018_19895"/>
<dbReference type="InterPro" id="IPR050491">
    <property type="entry name" value="AmpC-like"/>
</dbReference>
<gene>
    <name evidence="9" type="ORF">HN018_19895</name>
</gene>
<keyword evidence="5 6" id="KW-0046">Antibiotic resistance</keyword>
<dbReference type="GO" id="GO:0017001">
    <property type="term" value="P:antibiotic catabolic process"/>
    <property type="evidence" value="ECO:0007669"/>
    <property type="project" value="InterPro"/>
</dbReference>
<dbReference type="AlphaFoldDB" id="A0A6M8HTY5"/>
<keyword evidence="10" id="KW-1185">Reference proteome</keyword>
<dbReference type="GO" id="GO:0046677">
    <property type="term" value="P:response to antibiotic"/>
    <property type="evidence" value="ECO:0007669"/>
    <property type="project" value="UniProtKB-UniRule"/>
</dbReference>
<sequence>MRMNIPGAIIAVLCVCFLHPTAGDAADGSRTAVQEVVAHAIRPVMAKYGIPGMAVGIVLDGQTYVYDYGVASKASGRPVESGTLFEIGSVSKTFTATLVSYAQLGGHLSLSDTAGKYFPILRGSRFDAVSLLELGTHTPGGFPLQLPDDIHDTAQLMSYFRNWKPAYAPGTYRTYANPSIGMFGLIAAKSMNEDFATLMEGRLFPGLGLKDSFIHVPRNRMDSYAQGYTDADVPIRMSLDILGPEAYGVRINAGGLLRFVEANMGMLPLDPEWQRALTDTHTGYFRIGAMTQDLVWEQYSYPVDLKTLLDGNGDRMSRHANPAARLEPPLPPKGDVLINKTGSTNGFGAYVAFIPDRKLGIVLLANKNYPIAARVTVALDILMQLDRVRK</sequence>
<keyword evidence="4 6" id="KW-0378">Hydrolase</keyword>
<dbReference type="GO" id="GO:0030288">
    <property type="term" value="C:outer membrane-bounded periplasmic space"/>
    <property type="evidence" value="ECO:0007669"/>
    <property type="project" value="InterPro"/>
</dbReference>
<reference evidence="9 10" key="1">
    <citation type="journal article" date="2014" name="World J. Microbiol. Biotechnol.">
        <title>Biodiversity and physiological characteristics of Antarctic and Arctic lichens-associated bacteria.</title>
        <authorList>
            <person name="Lee Y.M."/>
            <person name="Kim E.H."/>
            <person name="Lee H.K."/>
            <person name="Hong S.G."/>
        </authorList>
    </citation>
    <scope>NUCLEOTIDE SEQUENCE [LARGE SCALE GENOMIC DNA]</scope>
    <source>
        <strain evidence="9 10">PAMC 26569</strain>
    </source>
</reference>
<dbReference type="EMBL" id="CP053708">
    <property type="protein sequence ID" value="QKE91994.1"/>
    <property type="molecule type" value="Genomic_DNA"/>
</dbReference>
<evidence type="ECO:0000256" key="6">
    <source>
        <dbReference type="RuleBase" id="RU361140"/>
    </source>
</evidence>
<comment type="catalytic activity">
    <reaction evidence="1 6">
        <text>a beta-lactam + H2O = a substituted beta-amino acid</text>
        <dbReference type="Rhea" id="RHEA:20401"/>
        <dbReference type="ChEBI" id="CHEBI:15377"/>
        <dbReference type="ChEBI" id="CHEBI:35627"/>
        <dbReference type="ChEBI" id="CHEBI:140347"/>
        <dbReference type="EC" id="3.5.2.6"/>
    </reaction>
</comment>
<dbReference type="Pfam" id="PF00144">
    <property type="entry name" value="Beta-lactamase"/>
    <property type="match status" value="1"/>
</dbReference>
<dbReference type="InterPro" id="IPR001586">
    <property type="entry name" value="Beta-lactam_class-C_AS"/>
</dbReference>
<evidence type="ECO:0000259" key="8">
    <source>
        <dbReference type="Pfam" id="PF00144"/>
    </source>
</evidence>
<evidence type="ECO:0000256" key="3">
    <source>
        <dbReference type="ARBA" id="ARBA00012865"/>
    </source>
</evidence>
<keyword evidence="7" id="KW-0732">Signal</keyword>
<protein>
    <recommendedName>
        <fullName evidence="3 6">Beta-lactamase</fullName>
        <ecNumber evidence="3 6">3.5.2.6</ecNumber>
    </recommendedName>
</protein>